<sequence>MHSSRASLARHRHPIHTTLPPVPCLHPHFAQLTLPPPTLP</sequence>
<reference evidence="2 3" key="1">
    <citation type="submission" date="2019-05" db="EMBL/GenBank/DDBJ databases">
        <title>Another draft genome of Portunus trituberculatus and its Hox gene families provides insights of decapod evolution.</title>
        <authorList>
            <person name="Jeong J.-H."/>
            <person name="Song I."/>
            <person name="Kim S."/>
            <person name="Choi T."/>
            <person name="Kim D."/>
            <person name="Ryu S."/>
            <person name="Kim W."/>
        </authorList>
    </citation>
    <scope>NUCLEOTIDE SEQUENCE [LARGE SCALE GENOMIC DNA]</scope>
    <source>
        <tissue evidence="2">Muscle</tissue>
    </source>
</reference>
<keyword evidence="3" id="KW-1185">Reference proteome</keyword>
<comment type="caution">
    <text evidence="2">The sequence shown here is derived from an EMBL/GenBank/DDBJ whole genome shotgun (WGS) entry which is preliminary data.</text>
</comment>
<evidence type="ECO:0000313" key="2">
    <source>
        <dbReference type="EMBL" id="MPC71664.1"/>
    </source>
</evidence>
<proteinExistence type="predicted"/>
<gene>
    <name evidence="2" type="ORF">E2C01_065948</name>
</gene>
<organism evidence="2 3">
    <name type="scientific">Portunus trituberculatus</name>
    <name type="common">Swimming crab</name>
    <name type="synonym">Neptunus trituberculatus</name>
    <dbReference type="NCBI Taxonomy" id="210409"/>
    <lineage>
        <taxon>Eukaryota</taxon>
        <taxon>Metazoa</taxon>
        <taxon>Ecdysozoa</taxon>
        <taxon>Arthropoda</taxon>
        <taxon>Crustacea</taxon>
        <taxon>Multicrustacea</taxon>
        <taxon>Malacostraca</taxon>
        <taxon>Eumalacostraca</taxon>
        <taxon>Eucarida</taxon>
        <taxon>Decapoda</taxon>
        <taxon>Pleocyemata</taxon>
        <taxon>Brachyura</taxon>
        <taxon>Eubrachyura</taxon>
        <taxon>Portunoidea</taxon>
        <taxon>Portunidae</taxon>
        <taxon>Portuninae</taxon>
        <taxon>Portunus</taxon>
    </lineage>
</organism>
<dbReference type="EMBL" id="VSRR010033323">
    <property type="protein sequence ID" value="MPC71664.1"/>
    <property type="molecule type" value="Genomic_DNA"/>
</dbReference>
<evidence type="ECO:0000313" key="3">
    <source>
        <dbReference type="Proteomes" id="UP000324222"/>
    </source>
</evidence>
<dbReference type="Proteomes" id="UP000324222">
    <property type="component" value="Unassembled WGS sequence"/>
</dbReference>
<dbReference type="AlphaFoldDB" id="A0A5B7HT83"/>
<name>A0A5B7HT83_PORTR</name>
<feature type="region of interest" description="Disordered" evidence="1">
    <location>
        <begin position="1"/>
        <end position="22"/>
    </location>
</feature>
<accession>A0A5B7HT83</accession>
<evidence type="ECO:0000256" key="1">
    <source>
        <dbReference type="SAM" id="MobiDB-lite"/>
    </source>
</evidence>
<protein>
    <submittedName>
        <fullName evidence="2">Uncharacterized protein</fullName>
    </submittedName>
</protein>